<dbReference type="Gene3D" id="3.40.640.10">
    <property type="entry name" value="Type I PLP-dependent aspartate aminotransferase-like (Major domain)"/>
    <property type="match status" value="1"/>
</dbReference>
<evidence type="ECO:0000256" key="1">
    <source>
        <dbReference type="ARBA" id="ARBA00001933"/>
    </source>
</evidence>
<dbReference type="InterPro" id="IPR015424">
    <property type="entry name" value="PyrdxlP-dep_Trfase"/>
</dbReference>
<dbReference type="InterPro" id="IPR004839">
    <property type="entry name" value="Aminotransferase_I/II_large"/>
</dbReference>
<dbReference type="GO" id="GO:0030170">
    <property type="term" value="F:pyridoxal phosphate binding"/>
    <property type="evidence" value="ECO:0007669"/>
    <property type="project" value="InterPro"/>
</dbReference>
<evidence type="ECO:0000256" key="4">
    <source>
        <dbReference type="ARBA" id="ARBA00022679"/>
    </source>
</evidence>
<dbReference type="EMBL" id="NEVT01000008">
    <property type="protein sequence ID" value="OZI72722.1"/>
    <property type="molecule type" value="Genomic_DNA"/>
</dbReference>
<evidence type="ECO:0000313" key="8">
    <source>
        <dbReference type="EMBL" id="OZI72722.1"/>
    </source>
</evidence>
<dbReference type="GO" id="GO:0008483">
    <property type="term" value="F:transaminase activity"/>
    <property type="evidence" value="ECO:0007669"/>
    <property type="project" value="UniProtKB-KW"/>
</dbReference>
<keyword evidence="3 6" id="KW-0032">Aminotransferase</keyword>
<keyword evidence="5" id="KW-0663">Pyridoxal phosphate</keyword>
<dbReference type="EC" id="2.6.1.-" evidence="6"/>
<dbReference type="InterPro" id="IPR015421">
    <property type="entry name" value="PyrdxlP-dep_Trfase_major"/>
</dbReference>
<dbReference type="AlphaFoldDB" id="A0A261VGT3"/>
<organism evidence="8 9">
    <name type="scientific">Bordetella genomosp. 2</name>
    <dbReference type="NCBI Taxonomy" id="1983456"/>
    <lineage>
        <taxon>Bacteria</taxon>
        <taxon>Pseudomonadati</taxon>
        <taxon>Pseudomonadota</taxon>
        <taxon>Betaproteobacteria</taxon>
        <taxon>Burkholderiales</taxon>
        <taxon>Alcaligenaceae</taxon>
        <taxon>Bordetella</taxon>
    </lineage>
</organism>
<comment type="caution">
    <text evidence="8">The sequence shown here is derived from an EMBL/GenBank/DDBJ whole genome shotgun (WGS) entry which is preliminary data.</text>
</comment>
<reference evidence="9" key="1">
    <citation type="submission" date="2017-05" db="EMBL/GenBank/DDBJ databases">
        <title>Complete and WGS of Bordetella genogroups.</title>
        <authorList>
            <person name="Spilker T."/>
            <person name="Lipuma J."/>
        </authorList>
    </citation>
    <scope>NUCLEOTIDE SEQUENCE [LARGE SCALE GENOMIC DNA]</scope>
    <source>
        <strain evidence="9">AU8256</strain>
    </source>
</reference>
<dbReference type="SUPFAM" id="SSF53383">
    <property type="entry name" value="PLP-dependent transferases"/>
    <property type="match status" value="1"/>
</dbReference>
<dbReference type="Proteomes" id="UP000215633">
    <property type="component" value="Unassembled WGS sequence"/>
</dbReference>
<dbReference type="InterPro" id="IPR004838">
    <property type="entry name" value="NHTrfase_class1_PyrdxlP-BS"/>
</dbReference>
<dbReference type="GO" id="GO:0006520">
    <property type="term" value="P:amino acid metabolic process"/>
    <property type="evidence" value="ECO:0007669"/>
    <property type="project" value="InterPro"/>
</dbReference>
<sequence length="410" mass="43765">MTATPNQQDQAAAFLARRMGAIKPSPSMAAKRKVDLLRAEGKTIVDFTIGEPDVGTPRHIAQAGIAAIESGAVKYTSSSGIRELLVAVQQKFKRENGLSFELDQLVAGTGAKQLIFSALQATLDAGDEVIIPTPYWVSYPDMVLLNDGKPVILPTTEAQDFKVTPAALEAAITPRTKWLLLNAPNNPSGAIYTDAELAALLAVLEKHPQVLLMVDEIYEHFCYDGRYVSPLAVAPALAPRTLLVNGVSKAYAMTGWRVGYAAGPAWLVKAISTLISQSTSCASQICQVAAATALSADQQCVADIIALYKERRDLIVDLLNGIEGMSCPRPAGAFYVFPSIQGFIGKRTPAGKPIGNDLDFVHYLLDAAGVAVLDGSAYGNPGHMRMSFATDLDTIRTGCEKLAWACGQLK</sequence>
<evidence type="ECO:0000313" key="9">
    <source>
        <dbReference type="Proteomes" id="UP000215633"/>
    </source>
</evidence>
<name>A0A261VGT3_9BORD</name>
<proteinExistence type="inferred from homology"/>
<dbReference type="PANTHER" id="PTHR46383:SF1">
    <property type="entry name" value="ASPARTATE AMINOTRANSFERASE"/>
    <property type="match status" value="1"/>
</dbReference>
<dbReference type="Gene3D" id="3.90.1150.10">
    <property type="entry name" value="Aspartate Aminotransferase, domain 1"/>
    <property type="match status" value="1"/>
</dbReference>
<evidence type="ECO:0000259" key="7">
    <source>
        <dbReference type="Pfam" id="PF00155"/>
    </source>
</evidence>
<accession>A0A261VGT3</accession>
<evidence type="ECO:0000256" key="6">
    <source>
        <dbReference type="RuleBase" id="RU000481"/>
    </source>
</evidence>
<dbReference type="InterPro" id="IPR050596">
    <property type="entry name" value="AspAT/PAT-like"/>
</dbReference>
<dbReference type="PROSITE" id="PS00105">
    <property type="entry name" value="AA_TRANSFER_CLASS_1"/>
    <property type="match status" value="1"/>
</dbReference>
<comment type="cofactor">
    <cofactor evidence="1 6">
        <name>pyridoxal 5'-phosphate</name>
        <dbReference type="ChEBI" id="CHEBI:597326"/>
    </cofactor>
</comment>
<evidence type="ECO:0000256" key="3">
    <source>
        <dbReference type="ARBA" id="ARBA00022576"/>
    </source>
</evidence>
<feature type="domain" description="Aminotransferase class I/classII large" evidence="7">
    <location>
        <begin position="43"/>
        <end position="402"/>
    </location>
</feature>
<dbReference type="PANTHER" id="PTHR46383">
    <property type="entry name" value="ASPARTATE AMINOTRANSFERASE"/>
    <property type="match status" value="1"/>
</dbReference>
<dbReference type="Pfam" id="PF00155">
    <property type="entry name" value="Aminotran_1_2"/>
    <property type="match status" value="1"/>
</dbReference>
<gene>
    <name evidence="8" type="ORF">CAL24_20815</name>
</gene>
<protein>
    <recommendedName>
        <fullName evidence="6">Aminotransferase</fullName>
        <ecNumber evidence="6">2.6.1.-</ecNumber>
    </recommendedName>
</protein>
<evidence type="ECO:0000256" key="5">
    <source>
        <dbReference type="ARBA" id="ARBA00022898"/>
    </source>
</evidence>
<keyword evidence="9" id="KW-1185">Reference proteome</keyword>
<dbReference type="CDD" id="cd00609">
    <property type="entry name" value="AAT_like"/>
    <property type="match status" value="1"/>
</dbReference>
<keyword evidence="4 6" id="KW-0808">Transferase</keyword>
<comment type="similarity">
    <text evidence="2 6">Belongs to the class-I pyridoxal-phosphate-dependent aminotransferase family.</text>
</comment>
<dbReference type="FunFam" id="3.40.640.10:FF:000033">
    <property type="entry name" value="Aspartate aminotransferase"/>
    <property type="match status" value="1"/>
</dbReference>
<dbReference type="RefSeq" id="WP_094807796.1">
    <property type="nucleotide sequence ID" value="NZ_NEVT01000008.1"/>
</dbReference>
<dbReference type="InterPro" id="IPR015422">
    <property type="entry name" value="PyrdxlP-dep_Trfase_small"/>
</dbReference>
<evidence type="ECO:0000256" key="2">
    <source>
        <dbReference type="ARBA" id="ARBA00007441"/>
    </source>
</evidence>